<evidence type="ECO:0000259" key="4">
    <source>
        <dbReference type="Pfam" id="PF20866"/>
    </source>
</evidence>
<sequence>MLARPELARHNLVWLSQAGWERAAALAAPGARDAGDARAAIMRWGRARWPAVATRVPPGLAPGDVPLGLALPPSASDGAKPRIAFIAHMADIADTCPALPLAQALPAVPEAWRGPLTALLDEAGNARLDVRVYGSVALQALTGQGYLTAASDIDLLLAPRTLEAYRCALGLLARHALLLPLDGEIVFPQGWTVAWKELLHLPGATARVLAKSLRGAELVTVGSLLAALRTDRCTA</sequence>
<evidence type="ECO:0000259" key="3">
    <source>
        <dbReference type="Pfam" id="PF10620"/>
    </source>
</evidence>
<feature type="domain" description="Phosphoribosyl-dephospho-CoA transferase MdcG N-terminal" evidence="4">
    <location>
        <begin position="9"/>
        <end position="97"/>
    </location>
</feature>
<dbReference type="Pfam" id="PF20866">
    <property type="entry name" value="MdcG_N"/>
    <property type="match status" value="1"/>
</dbReference>
<dbReference type="Pfam" id="PF10620">
    <property type="entry name" value="MdcG"/>
    <property type="match status" value="1"/>
</dbReference>
<name>A0ABW0L5F2_9BURK</name>
<proteinExistence type="predicted"/>
<keyword evidence="2 5" id="KW-0548">Nucleotidyltransferase</keyword>
<dbReference type="InterPro" id="IPR017557">
    <property type="entry name" value="Holo-ACP_synthase"/>
</dbReference>
<dbReference type="NCBIfam" id="TIGR03135">
    <property type="entry name" value="malonate_mdcG"/>
    <property type="match status" value="1"/>
</dbReference>
<dbReference type="EC" id="2.7.7.66" evidence="5"/>
<evidence type="ECO:0000256" key="2">
    <source>
        <dbReference type="ARBA" id="ARBA00022695"/>
    </source>
</evidence>
<keyword evidence="6" id="KW-1185">Reference proteome</keyword>
<accession>A0ABW0L5F2</accession>
<dbReference type="GO" id="GO:0016779">
    <property type="term" value="F:nucleotidyltransferase activity"/>
    <property type="evidence" value="ECO:0007669"/>
    <property type="project" value="UniProtKB-KW"/>
</dbReference>
<evidence type="ECO:0000313" key="6">
    <source>
        <dbReference type="Proteomes" id="UP001596050"/>
    </source>
</evidence>
<gene>
    <name evidence="5" type="primary">mdcG</name>
    <name evidence="5" type="ORF">ACFPN5_14230</name>
</gene>
<comment type="caution">
    <text evidence="5">The sequence shown here is derived from an EMBL/GenBank/DDBJ whole genome shotgun (WGS) entry which is preliminary data.</text>
</comment>
<dbReference type="RefSeq" id="WP_379784346.1">
    <property type="nucleotide sequence ID" value="NZ_JBHSMU010000014.1"/>
</dbReference>
<evidence type="ECO:0000256" key="1">
    <source>
        <dbReference type="ARBA" id="ARBA00022679"/>
    </source>
</evidence>
<dbReference type="EMBL" id="JBHSMU010000014">
    <property type="protein sequence ID" value="MFC5460965.1"/>
    <property type="molecule type" value="Genomic_DNA"/>
</dbReference>
<organism evidence="5 6">
    <name type="scientific">Massilia niabensis</name>
    <dbReference type="NCBI Taxonomy" id="544910"/>
    <lineage>
        <taxon>Bacteria</taxon>
        <taxon>Pseudomonadati</taxon>
        <taxon>Pseudomonadota</taxon>
        <taxon>Betaproteobacteria</taxon>
        <taxon>Burkholderiales</taxon>
        <taxon>Oxalobacteraceae</taxon>
        <taxon>Telluria group</taxon>
        <taxon>Massilia</taxon>
    </lineage>
</organism>
<protein>
    <submittedName>
        <fullName evidence="5">Malonate decarboxylase holo-[acyl-carrier-protein] synthase</fullName>
        <ecNumber evidence="5">2.7.7.66</ecNumber>
    </submittedName>
</protein>
<dbReference type="Proteomes" id="UP001596050">
    <property type="component" value="Unassembled WGS sequence"/>
</dbReference>
<dbReference type="InterPro" id="IPR049180">
    <property type="entry name" value="MdcG_C"/>
</dbReference>
<keyword evidence="1 5" id="KW-0808">Transferase</keyword>
<dbReference type="InterPro" id="IPR048903">
    <property type="entry name" value="MdcG_N"/>
</dbReference>
<evidence type="ECO:0000313" key="5">
    <source>
        <dbReference type="EMBL" id="MFC5460965.1"/>
    </source>
</evidence>
<feature type="domain" description="Phosphoribosyl-dephospho-CoA transferase MdcG C-terminal" evidence="3">
    <location>
        <begin position="101"/>
        <end position="220"/>
    </location>
</feature>
<reference evidence="6" key="1">
    <citation type="journal article" date="2019" name="Int. J. Syst. Evol. Microbiol.">
        <title>The Global Catalogue of Microorganisms (GCM) 10K type strain sequencing project: providing services to taxonomists for standard genome sequencing and annotation.</title>
        <authorList>
            <consortium name="The Broad Institute Genomics Platform"/>
            <consortium name="The Broad Institute Genome Sequencing Center for Infectious Disease"/>
            <person name="Wu L."/>
            <person name="Ma J."/>
        </authorList>
    </citation>
    <scope>NUCLEOTIDE SEQUENCE [LARGE SCALE GENOMIC DNA]</scope>
    <source>
        <strain evidence="6">KACC 12649</strain>
    </source>
</reference>